<dbReference type="Pfam" id="PF00224">
    <property type="entry name" value="PK"/>
    <property type="match status" value="1"/>
</dbReference>
<dbReference type="GO" id="GO:0016301">
    <property type="term" value="F:kinase activity"/>
    <property type="evidence" value="ECO:0007669"/>
    <property type="project" value="UniProtKB-KW"/>
</dbReference>
<dbReference type="UniPathway" id="UPA00109">
    <property type="reaction ID" value="UER00188"/>
</dbReference>
<evidence type="ECO:0000256" key="3">
    <source>
        <dbReference type="ARBA" id="ARBA00012142"/>
    </source>
</evidence>
<dbReference type="InterPro" id="IPR040442">
    <property type="entry name" value="Pyrv_kinase-like_dom_sf"/>
</dbReference>
<dbReference type="Proteomes" id="UP000218890">
    <property type="component" value="Chromosome"/>
</dbReference>
<dbReference type="Gene3D" id="2.40.33.10">
    <property type="entry name" value="PK beta-barrel domain-like"/>
    <property type="match status" value="1"/>
</dbReference>
<name>A0A110B597_HALHR</name>
<dbReference type="GO" id="GO:0005524">
    <property type="term" value="F:ATP binding"/>
    <property type="evidence" value="ECO:0007669"/>
    <property type="project" value="UniProtKB-KW"/>
</dbReference>
<keyword evidence="14" id="KW-1185">Reference proteome</keyword>
<dbReference type="EC" id="2.7.1.40" evidence="3"/>
<keyword evidence="7 13" id="KW-0418">Kinase</keyword>
<evidence type="ECO:0000256" key="4">
    <source>
        <dbReference type="ARBA" id="ARBA00022679"/>
    </source>
</evidence>
<dbReference type="InterPro" id="IPR015806">
    <property type="entry name" value="Pyrv_Knase_insert_dom_sf"/>
</dbReference>
<evidence type="ECO:0000256" key="9">
    <source>
        <dbReference type="ARBA" id="ARBA00022842"/>
    </source>
</evidence>
<dbReference type="AlphaFoldDB" id="A0A110B597"/>
<keyword evidence="11 13" id="KW-0670">Pyruvate</keyword>
<keyword evidence="6" id="KW-0547">Nucleotide-binding</keyword>
<evidence type="ECO:0000256" key="11">
    <source>
        <dbReference type="ARBA" id="ARBA00023317"/>
    </source>
</evidence>
<evidence type="ECO:0000256" key="8">
    <source>
        <dbReference type="ARBA" id="ARBA00022840"/>
    </source>
</evidence>
<dbReference type="RefSeq" id="WP_197710737.1">
    <property type="nucleotide sequence ID" value="NZ_AP017372.2"/>
</dbReference>
<comment type="pathway">
    <text evidence="1">Carbohydrate degradation; glycolysis; pyruvate from D-glyceraldehyde 3-phosphate: step 5/5.</text>
</comment>
<keyword evidence="9" id="KW-0460">Magnesium</keyword>
<feature type="domain" description="Pyruvate kinase barrel" evidence="12">
    <location>
        <begin position="138"/>
        <end position="216"/>
    </location>
</feature>
<sequence length="349" mass="39095">MIDKAKLDENLTTEALLERLLALRADLIRVANDWLDSYQDSFSSASAGKSARNFAHYLALRSEDIRPLQGLLARHGLSSLGRNEPHVLAGLDRVIQMLAYYSGRQVQLPYQSYCSIDEGFRALEQNTRELFGDKYYARSSYIMVTLPSKAGDDPTLIRSLLESGMDIARINCAHDGPEAWLRMIEFIRHEEQKLGKACRIQMDLAGHKIRTGRLAKREPVLKLRPQRNYLGRVLSPATIDLIAEPSPEAANGINTMPGTSTGAVTDTDFTTPPKLSLPEEIIDAIQPGDRLVMLDARGSKRSLYVTDTIPGRARANTYKTLYMTPDVQLTWRHDSPRRLGSGDRRRTLG</sequence>
<keyword evidence="5" id="KW-0479">Metal-binding</keyword>
<comment type="similarity">
    <text evidence="2">Belongs to the pyruvate kinase family.</text>
</comment>
<dbReference type="InterPro" id="IPR015793">
    <property type="entry name" value="Pyrv_Knase_brl"/>
</dbReference>
<keyword evidence="4" id="KW-0808">Transferase</keyword>
<dbReference type="Gene3D" id="3.20.20.60">
    <property type="entry name" value="Phosphoenolpyruvate-binding domains"/>
    <property type="match status" value="1"/>
</dbReference>
<keyword evidence="8" id="KW-0067">ATP-binding</keyword>
<dbReference type="InterPro" id="IPR001697">
    <property type="entry name" value="Pyr_Knase"/>
</dbReference>
<dbReference type="PANTHER" id="PTHR11817">
    <property type="entry name" value="PYRUVATE KINASE"/>
    <property type="match status" value="1"/>
</dbReference>
<dbReference type="EMBL" id="AP017372">
    <property type="protein sequence ID" value="BAU57703.1"/>
    <property type="molecule type" value="Genomic_DNA"/>
</dbReference>
<dbReference type="GO" id="GO:0000287">
    <property type="term" value="F:magnesium ion binding"/>
    <property type="evidence" value="ECO:0007669"/>
    <property type="project" value="InterPro"/>
</dbReference>
<gene>
    <name evidence="13" type="ORF">HH1059_10050</name>
</gene>
<evidence type="ECO:0000259" key="12">
    <source>
        <dbReference type="Pfam" id="PF00224"/>
    </source>
</evidence>
<organism evidence="13 14">
    <name type="scientific">Halorhodospira halochloris</name>
    <name type="common">Ectothiorhodospira halochloris</name>
    <dbReference type="NCBI Taxonomy" id="1052"/>
    <lineage>
        <taxon>Bacteria</taxon>
        <taxon>Pseudomonadati</taxon>
        <taxon>Pseudomonadota</taxon>
        <taxon>Gammaproteobacteria</taxon>
        <taxon>Chromatiales</taxon>
        <taxon>Ectothiorhodospiraceae</taxon>
        <taxon>Halorhodospira</taxon>
    </lineage>
</organism>
<keyword evidence="10" id="KW-0324">Glycolysis</keyword>
<evidence type="ECO:0000313" key="13">
    <source>
        <dbReference type="EMBL" id="BAU57703.1"/>
    </source>
</evidence>
<evidence type="ECO:0000256" key="2">
    <source>
        <dbReference type="ARBA" id="ARBA00008663"/>
    </source>
</evidence>
<dbReference type="KEGG" id="hhk:HH1059_10050"/>
<dbReference type="InterPro" id="IPR015813">
    <property type="entry name" value="Pyrv/PenolPyrv_kinase-like_dom"/>
</dbReference>
<evidence type="ECO:0000313" key="14">
    <source>
        <dbReference type="Proteomes" id="UP000218890"/>
    </source>
</evidence>
<evidence type="ECO:0000256" key="10">
    <source>
        <dbReference type="ARBA" id="ARBA00023152"/>
    </source>
</evidence>
<dbReference type="GO" id="GO:0030955">
    <property type="term" value="F:potassium ion binding"/>
    <property type="evidence" value="ECO:0007669"/>
    <property type="project" value="InterPro"/>
</dbReference>
<accession>A0A110B597</accession>
<reference evidence="13" key="1">
    <citation type="submission" date="2016-02" db="EMBL/GenBank/DDBJ databases">
        <title>Halorhodospira halochloris DSM-1059 complete genome, version 2.</title>
        <authorList>
            <person name="Tsukatani Y."/>
        </authorList>
    </citation>
    <scope>NUCLEOTIDE SEQUENCE</scope>
    <source>
        <strain evidence="13">DSM 1059</strain>
    </source>
</reference>
<proteinExistence type="inferred from homology"/>
<evidence type="ECO:0000256" key="1">
    <source>
        <dbReference type="ARBA" id="ARBA00004997"/>
    </source>
</evidence>
<dbReference type="GO" id="GO:0004743">
    <property type="term" value="F:pyruvate kinase activity"/>
    <property type="evidence" value="ECO:0007669"/>
    <property type="project" value="UniProtKB-EC"/>
</dbReference>
<evidence type="ECO:0000256" key="6">
    <source>
        <dbReference type="ARBA" id="ARBA00022741"/>
    </source>
</evidence>
<protein>
    <recommendedName>
        <fullName evidence="3">pyruvate kinase</fullName>
        <ecNumber evidence="3">2.7.1.40</ecNumber>
    </recommendedName>
</protein>
<dbReference type="SUPFAM" id="SSF51621">
    <property type="entry name" value="Phosphoenolpyruvate/pyruvate domain"/>
    <property type="match status" value="1"/>
</dbReference>
<evidence type="ECO:0000256" key="5">
    <source>
        <dbReference type="ARBA" id="ARBA00022723"/>
    </source>
</evidence>
<evidence type="ECO:0000256" key="7">
    <source>
        <dbReference type="ARBA" id="ARBA00022777"/>
    </source>
</evidence>